<dbReference type="PATRIC" id="fig|363754.4.peg.3777"/>
<keyword evidence="2" id="KW-1133">Transmembrane helix</keyword>
<keyword evidence="2" id="KW-0812">Transmembrane</keyword>
<dbReference type="SUPFAM" id="SSF111369">
    <property type="entry name" value="HlyD-like secretion proteins"/>
    <property type="match status" value="2"/>
</dbReference>
<evidence type="ECO:0000256" key="1">
    <source>
        <dbReference type="SAM" id="MobiDB-lite"/>
    </source>
</evidence>
<gene>
    <name evidence="4" type="ORF">RHSP_09130</name>
</gene>
<keyword evidence="2" id="KW-0472">Membrane</keyword>
<name>N6V0J9_9HYPH</name>
<protein>
    <submittedName>
        <fullName evidence="4">Putative HlyD family protein</fullName>
    </submittedName>
</protein>
<comment type="caution">
    <text evidence="4">The sequence shown here is derived from an EMBL/GenBank/DDBJ whole genome shotgun (WGS) entry which is preliminary data.</text>
</comment>
<keyword evidence="5" id="KW-1185">Reference proteome</keyword>
<dbReference type="PANTHER" id="PTHR30438">
    <property type="entry name" value="36 KDA ANTIGEN-RELATED"/>
    <property type="match status" value="1"/>
</dbReference>
<sequence length="441" mass="47668">MGWSSTAWLFEPSLKKRGSFSASDHNPHFCGILQADARGTETRQAAQRQVLLSFSSATVLRQSPAAGQPADIAQMTQAGADAHLTSPSLRPRPAPETVSAVTRRRPRKRNWGDDCMWRTIRVVIGIVILAALGVLLWFATRPPPLIVQGEVSANRVDISPRVSGRVAKLNADVGDNVERGKAIAELESPQLTAALHMSEAALAVAQADLVRVNSTRPETIAARQAELAAADADVRLYQEDSDRQAKLITTGASTQSRVDETTRNLEAAIRKRESAQANLQLAVAGASKEEKALAATQVEQAKASLNQQQTDFHELTILAPISGQVTTRVAELGENFSAGAPIFSLIDLQNPWFTFNLREDLLKGLKVGDSFDVTVPALGDSKITVKTTMINAQGQYATWRATRATGDFDLRTFEVRATPAQPVKGLRPGMSVIASWPPAER</sequence>
<organism evidence="4 5">
    <name type="scientific">Rhizobium freirei PRF 81</name>
    <dbReference type="NCBI Taxonomy" id="363754"/>
    <lineage>
        <taxon>Bacteria</taxon>
        <taxon>Pseudomonadati</taxon>
        <taxon>Pseudomonadota</taxon>
        <taxon>Alphaproteobacteria</taxon>
        <taxon>Hyphomicrobiales</taxon>
        <taxon>Rhizobiaceae</taxon>
        <taxon>Rhizobium/Agrobacterium group</taxon>
        <taxon>Rhizobium</taxon>
    </lineage>
</organism>
<dbReference type="Gene3D" id="2.40.50.100">
    <property type="match status" value="1"/>
</dbReference>
<dbReference type="EMBL" id="AQHN01000067">
    <property type="protein sequence ID" value="ENN86511.1"/>
    <property type="molecule type" value="Genomic_DNA"/>
</dbReference>
<dbReference type="InterPro" id="IPR058647">
    <property type="entry name" value="BSH_CzcB-like"/>
</dbReference>
<feature type="domain" description="CzcB-like barrel-sandwich hybrid" evidence="3">
    <location>
        <begin position="156"/>
        <end position="346"/>
    </location>
</feature>
<dbReference type="Pfam" id="PF25973">
    <property type="entry name" value="BSH_CzcB"/>
    <property type="match status" value="1"/>
</dbReference>
<evidence type="ECO:0000313" key="4">
    <source>
        <dbReference type="EMBL" id="ENN86511.1"/>
    </source>
</evidence>
<feature type="transmembrane region" description="Helical" evidence="2">
    <location>
        <begin position="115"/>
        <end position="138"/>
    </location>
</feature>
<feature type="region of interest" description="Disordered" evidence="1">
    <location>
        <begin position="80"/>
        <end position="105"/>
    </location>
</feature>
<dbReference type="AlphaFoldDB" id="N6V0J9"/>
<proteinExistence type="predicted"/>
<evidence type="ECO:0000256" key="2">
    <source>
        <dbReference type="SAM" id="Phobius"/>
    </source>
</evidence>
<dbReference type="STRING" id="363754.RHSP_09130"/>
<dbReference type="Gene3D" id="2.40.30.170">
    <property type="match status" value="1"/>
</dbReference>
<accession>N6V0J9</accession>
<dbReference type="Proteomes" id="UP000012429">
    <property type="component" value="Unassembled WGS sequence"/>
</dbReference>
<reference evidence="4 5" key="1">
    <citation type="journal article" date="2012" name="BMC Genomics">
        <title>Genomic basis of broad host range and environmental adaptability of Rhizobium tropici CIAT 899 and Rhizobium sp. PRF 81 which are used in inoculants for common bean (Phaseolus vulgaris L.).</title>
        <authorList>
            <person name="Ormeno-Orrillo E."/>
            <person name="Menna P."/>
            <person name="Almeida L.G."/>
            <person name="Ollero F.J."/>
            <person name="Nicolas M.F."/>
            <person name="Pains Rodrigues E."/>
            <person name="Shigueyoshi Nakatani A."/>
            <person name="Silva Batista J.S."/>
            <person name="Oliveira Chueire L.M."/>
            <person name="Souza R.C."/>
            <person name="Ribeiro Vasconcelos A.T."/>
            <person name="Megias M."/>
            <person name="Hungria M."/>
            <person name="Martinez-Romero E."/>
        </authorList>
    </citation>
    <scope>NUCLEOTIDE SEQUENCE [LARGE SCALE GENOMIC DNA]</scope>
    <source>
        <strain evidence="4 5">PRF 81</strain>
    </source>
</reference>
<evidence type="ECO:0000313" key="5">
    <source>
        <dbReference type="Proteomes" id="UP000012429"/>
    </source>
</evidence>
<evidence type="ECO:0000259" key="3">
    <source>
        <dbReference type="Pfam" id="PF25973"/>
    </source>
</evidence>